<dbReference type="InterPro" id="IPR052894">
    <property type="entry name" value="AsmA-related"/>
</dbReference>
<feature type="transmembrane region" description="Helical" evidence="2">
    <location>
        <begin position="12"/>
        <end position="32"/>
    </location>
</feature>
<sequence>MSKKINFKKILKGLGIFVLVSVIALAAIPFLFKDKIKALVLKSINENVDAKVAFEDVDLSLFKNFPNANVTIDKLSIINKAPFEGDTLFYSGELNLKMSIKELFKGENEPMNLQGFSSNNAIVNVIINKDGLGNFDIALKNQEEDSKKEESKPFALNIQEYGVKNMRFTFVDEGSKMKMVLDSINHEGKGNFAAQKLDLDTKTTTKVSFEMDKTSFIKNIALSLDAVLGIDLDNSKYEFKNNKALINQLPLEFDGFIQLLEEGQLYNLTFKTPTSDFKNFLGLIPEAYAGNINQVKTTGEFKVSGKVDGKLTETTIPKFNIELASNNASFQYPDLPKSVKNIVIDTHIVNETGIMNDTYVNLDQLSFTIDQDIFNAKANIRNLTQNALVDAALKGTINLANVTKAYPVKLDKPLSGILKADVTTKFDMKSVETSQYQNIQNAGNISLSGFKYEGPEMAKPFEIKNTSITFNPNQIRLNEFDAKTGDSDIQVAGSLDNFYGFLFKKQVLKGSFNMNSTKLVVSDFMAPTTTTAEDGKKTTEAIKIPSFLDCNLTANAGTVIYDNLNLKNVSGNLAIKDEAVTLSNLKMDIFGGNIGLTGTVSTKGNQPKFNMDLGLNSVNIAESFTQLDMLKSIAPIANTINGKLNSTIKLSGNLTNDMTPDLKTISGDLVGQLLSATVNEKNSTLLTALSSNVKFLDVSKLNLNDIKASLSFKDGKVALKPMNLKYQDINMVVGGTHGFDQSMNYDVKFDVPAKYLGTEVSSLLSKLTPEEQQKLENIPITANLGGNFSKPTVKTDLKQATTNLASQIVKMQKDKLVGQGTSALSNLLGGDKNNTTTSATDSTKTTTPKEDIKNEVKNVLGGLLGGKKKKE</sequence>
<proteinExistence type="predicted"/>
<evidence type="ECO:0000313" key="3">
    <source>
        <dbReference type="EMBL" id="UOX34456.1"/>
    </source>
</evidence>
<feature type="compositionally biased region" description="Low complexity" evidence="1">
    <location>
        <begin position="831"/>
        <end position="846"/>
    </location>
</feature>
<reference evidence="3" key="1">
    <citation type="submission" date="2021-12" db="EMBL/GenBank/DDBJ databases">
        <authorList>
            <person name="Cha I.-T."/>
            <person name="Lee K.-E."/>
            <person name="Park S.-J."/>
        </authorList>
    </citation>
    <scope>NUCLEOTIDE SEQUENCE</scope>
    <source>
        <strain evidence="3">YSM-43</strain>
    </source>
</reference>
<evidence type="ECO:0000256" key="1">
    <source>
        <dbReference type="SAM" id="MobiDB-lite"/>
    </source>
</evidence>
<evidence type="ECO:0000256" key="2">
    <source>
        <dbReference type="SAM" id="Phobius"/>
    </source>
</evidence>
<keyword evidence="2" id="KW-0812">Transmembrane</keyword>
<dbReference type="EMBL" id="CP090145">
    <property type="protein sequence ID" value="UOX34456.1"/>
    <property type="molecule type" value="Genomic_DNA"/>
</dbReference>
<keyword evidence="2" id="KW-1133">Transmembrane helix</keyword>
<name>A0ABY4HQG2_9FLAO</name>
<dbReference type="RefSeq" id="WP_246917409.1">
    <property type="nucleotide sequence ID" value="NZ_CP090145.1"/>
</dbReference>
<dbReference type="PANTHER" id="PTHR30441:SF8">
    <property type="entry name" value="DUF748 DOMAIN-CONTAINING PROTEIN"/>
    <property type="match status" value="1"/>
</dbReference>
<feature type="region of interest" description="Disordered" evidence="1">
    <location>
        <begin position="825"/>
        <end position="855"/>
    </location>
</feature>
<organism evidence="3 4">
    <name type="scientific">Flavobacterium sediminilitoris</name>
    <dbReference type="NCBI Taxonomy" id="2024526"/>
    <lineage>
        <taxon>Bacteria</taxon>
        <taxon>Pseudomonadati</taxon>
        <taxon>Bacteroidota</taxon>
        <taxon>Flavobacteriia</taxon>
        <taxon>Flavobacteriales</taxon>
        <taxon>Flavobacteriaceae</taxon>
        <taxon>Flavobacterium</taxon>
    </lineage>
</organism>
<protein>
    <submittedName>
        <fullName evidence="3">AsmA family protein</fullName>
    </submittedName>
</protein>
<dbReference type="Proteomes" id="UP000830454">
    <property type="component" value="Chromosome"/>
</dbReference>
<keyword evidence="2" id="KW-0472">Membrane</keyword>
<reference evidence="3" key="2">
    <citation type="submission" date="2022-04" db="EMBL/GenBank/DDBJ databases">
        <title>Complete Genome Sequence of Flavobacterium sediminilitoris YSM-43, Isolated from a Tidal Sediment.</title>
        <authorList>
            <person name="Lee P.A."/>
        </authorList>
    </citation>
    <scope>NUCLEOTIDE SEQUENCE</scope>
    <source>
        <strain evidence="3">YSM-43</strain>
    </source>
</reference>
<evidence type="ECO:0000313" key="4">
    <source>
        <dbReference type="Proteomes" id="UP000830454"/>
    </source>
</evidence>
<keyword evidence="4" id="KW-1185">Reference proteome</keyword>
<dbReference type="PANTHER" id="PTHR30441">
    <property type="entry name" value="DUF748 DOMAIN-CONTAINING PROTEIN"/>
    <property type="match status" value="1"/>
</dbReference>
<accession>A0ABY4HQG2</accession>
<gene>
    <name evidence="3" type="ORF">LXD69_02850</name>
</gene>